<dbReference type="GO" id="GO:0007155">
    <property type="term" value="P:cell adhesion"/>
    <property type="evidence" value="ECO:0007669"/>
    <property type="project" value="UniProtKB-KW"/>
</dbReference>
<feature type="region of interest" description="Disordered" evidence="18">
    <location>
        <begin position="576"/>
        <end position="829"/>
    </location>
</feature>
<feature type="binding site" evidence="16">
    <location>
        <position position="295"/>
    </location>
    <ligand>
        <name>Zn(2+)</name>
        <dbReference type="ChEBI" id="CHEBI:29105"/>
        <note>catalytic</note>
    </ligand>
</feature>
<feature type="signal peptide" evidence="17">
    <location>
        <begin position="1"/>
        <end position="20"/>
    </location>
</feature>
<comment type="similarity">
    <text evidence="3 17">Belongs to the peptidase M8 family.</text>
</comment>
<comment type="subcellular location">
    <subcellularLocation>
        <location evidence="2">Membrane</location>
    </subcellularLocation>
</comment>
<evidence type="ECO:0000256" key="7">
    <source>
        <dbReference type="ARBA" id="ARBA00022801"/>
    </source>
</evidence>
<keyword evidence="20" id="KW-1185">Reference proteome</keyword>
<feature type="compositionally biased region" description="Polar residues" evidence="18">
    <location>
        <begin position="614"/>
        <end position="624"/>
    </location>
</feature>
<dbReference type="InterPro" id="IPR001577">
    <property type="entry name" value="Peptidase_M8"/>
</dbReference>
<keyword evidence="9" id="KW-0130">Cell adhesion</keyword>
<proteinExistence type="inferred from homology"/>
<comment type="caution">
    <text evidence="19">The sequence shown here is derived from an EMBL/GenBank/DDBJ whole genome shotgun (WGS) entry which is preliminary data.</text>
</comment>
<dbReference type="Gene3D" id="3.10.170.20">
    <property type="match status" value="1"/>
</dbReference>
<keyword evidence="12" id="KW-0865">Zymogen</keyword>
<evidence type="ECO:0000256" key="5">
    <source>
        <dbReference type="ARBA" id="ARBA00022723"/>
    </source>
</evidence>
<evidence type="ECO:0000256" key="18">
    <source>
        <dbReference type="SAM" id="MobiDB-lite"/>
    </source>
</evidence>
<protein>
    <recommendedName>
        <fullName evidence="17">Leishmanolysin-like peptidase</fullName>
        <ecNumber evidence="17">3.4.24.-</ecNumber>
    </recommendedName>
</protein>
<evidence type="ECO:0000256" key="15">
    <source>
        <dbReference type="PIRSR" id="PIRSR601577-1"/>
    </source>
</evidence>
<keyword evidence="8 16" id="KW-0862">Zinc</keyword>
<organism evidence="19 20">
    <name type="scientific">Trypanosoma theileri</name>
    <dbReference type="NCBI Taxonomy" id="67003"/>
    <lineage>
        <taxon>Eukaryota</taxon>
        <taxon>Discoba</taxon>
        <taxon>Euglenozoa</taxon>
        <taxon>Kinetoplastea</taxon>
        <taxon>Metakinetoplastina</taxon>
        <taxon>Trypanosomatida</taxon>
        <taxon>Trypanosomatidae</taxon>
        <taxon>Trypanosoma</taxon>
    </lineage>
</organism>
<dbReference type="EMBL" id="NBCO01000031">
    <property type="protein sequence ID" value="ORC85920.1"/>
    <property type="molecule type" value="Genomic_DNA"/>
</dbReference>
<feature type="compositionally biased region" description="Basic and acidic residues" evidence="18">
    <location>
        <begin position="576"/>
        <end position="589"/>
    </location>
</feature>
<evidence type="ECO:0000256" key="6">
    <source>
        <dbReference type="ARBA" id="ARBA00022729"/>
    </source>
</evidence>
<dbReference type="SUPFAM" id="SSF55486">
    <property type="entry name" value="Metalloproteases ('zincins'), catalytic domain"/>
    <property type="match status" value="1"/>
</dbReference>
<feature type="chain" id="PRO_5023970182" description="Leishmanolysin-like peptidase" evidence="17">
    <location>
        <begin position="21"/>
        <end position="887"/>
    </location>
</feature>
<comment type="catalytic activity">
    <reaction evidence="1">
        <text>Preference for hydrophobic residues at P1 and P1' and basic residues at P2' and P3'. A model nonapeptide is cleaved at -Ala-Tyr-|-Leu-Lys-Lys-.</text>
        <dbReference type="EC" id="3.4.24.36"/>
    </reaction>
</comment>
<evidence type="ECO:0000313" key="19">
    <source>
        <dbReference type="EMBL" id="ORC85920.1"/>
    </source>
</evidence>
<feature type="compositionally biased region" description="Polar residues" evidence="18">
    <location>
        <begin position="674"/>
        <end position="687"/>
    </location>
</feature>
<keyword evidence="7 17" id="KW-0378">Hydrolase</keyword>
<evidence type="ECO:0000256" key="16">
    <source>
        <dbReference type="PIRSR" id="PIRSR601577-2"/>
    </source>
</evidence>
<dbReference type="GO" id="GO:0006508">
    <property type="term" value="P:proteolysis"/>
    <property type="evidence" value="ECO:0007669"/>
    <property type="project" value="UniProtKB-KW"/>
</dbReference>
<dbReference type="PRINTS" id="PR00782">
    <property type="entry name" value="LSHMANOLYSIN"/>
</dbReference>
<keyword evidence="10 16" id="KW-0482">Metalloprotease</keyword>
<sequence>MRRLLCTALLLLCCAYGCIAAVVQPLPQKGQGPWDTYTLSVTETELERKKEGFQPIRFAVSAKEIDRVLKYCKHHKDGKLDDAEKDQLEYGFKIDIEKHDDFCDEAGPNVVTPEKKRTLLRDVLPVALKLHSERLSVKRVEKLELPLKESVEFSSKCPNVSVPKEHKQGISDADFMLYVGLTEKYVPVQICSYDTQERPTSALIKFIPKEIDDTRYFIRLTAHEVAHALGFEIEMMKKHNVIAEENTGTNKDQLVASNALIDKKMKEQYDCSKDDDVEIKGMPSENKASETGPLHWKRLIAKDELMSPYTPDDKYVTGAYYTSLTLAVFHSMPFYSANFSMAESMSWGKNAGCEFLKGKDKETYKGTKSNKYSEMFCDKVEPALQCTSDRFALGMCSMETSGVEVHYEYGGVFVSVLTKRRENDLMDGYSIIKPIPETSCEEDELDLMPGSLVGKESRCLKGEGLKLQIPNKKNLPVGDICAKVKCEKNKVFVWYNGTNDWQECSDGKKIDVKDSTEFTGGSIVCPNYAEVCTELNSTVDFYITYDEDEKRQMEKEKQEAEDKRKQEEEERHRIMAQEAHNERIQRDAQPEDQTPLHPDPKQNTPSKPAEDSAGDSSGKQSLRPSQDRNQRDSAGVGQDGVVSSLPAAPQSQPAREENRALENSNNNNGDEPHQQPSISAPNVPSDTKTSEMEKNSSEPAKAQDKEVSISEMPTHVVPQEGPSVPQEPEVEKLPTTETPTHVAFESIAASEQTSSVKEEGKKNTAENIEQVQETITESPSHNGNGEGINTTVDTTHSPNSPATDNEKNETIVNTHNNTSNTTSSSIPENVNASAVPATLTELNNTQMGQVINQATTIAIVGADSSIAASYQIPLLLLFSALVALASP</sequence>
<dbReference type="PANTHER" id="PTHR10942">
    <property type="entry name" value="LEISHMANOLYSIN-LIKE PEPTIDASE"/>
    <property type="match status" value="1"/>
</dbReference>
<feature type="active site" evidence="15">
    <location>
        <position position="224"/>
    </location>
</feature>
<evidence type="ECO:0000256" key="12">
    <source>
        <dbReference type="ARBA" id="ARBA00023145"/>
    </source>
</evidence>
<keyword evidence="11" id="KW-0472">Membrane</keyword>
<keyword evidence="14" id="KW-0325">Glycoprotein</keyword>
<dbReference type="RefSeq" id="XP_028879986.1">
    <property type="nucleotide sequence ID" value="XM_029028587.1"/>
</dbReference>
<feature type="compositionally biased region" description="Low complexity" evidence="18">
    <location>
        <begin position="813"/>
        <end position="825"/>
    </location>
</feature>
<gene>
    <name evidence="19" type="ORF">TM35_000311060</name>
</gene>
<dbReference type="OrthoDB" id="527990at2759"/>
<keyword evidence="5 16" id="KW-0479">Metal-binding</keyword>
<dbReference type="Gene3D" id="2.30.34.10">
    <property type="entry name" value="Leishmanolysin domain 4"/>
    <property type="match status" value="1"/>
</dbReference>
<dbReference type="PANTHER" id="PTHR10942:SF0">
    <property type="entry name" value="LEISHMANOLYSIN-LIKE PEPTIDASE"/>
    <property type="match status" value="1"/>
</dbReference>
<dbReference type="GO" id="GO:0004222">
    <property type="term" value="F:metalloendopeptidase activity"/>
    <property type="evidence" value="ECO:0007669"/>
    <property type="project" value="UniProtKB-UniRule"/>
</dbReference>
<dbReference type="GeneID" id="39988367"/>
<keyword evidence="6 17" id="KW-0732">Signal</keyword>
<dbReference type="Proteomes" id="UP000192257">
    <property type="component" value="Unassembled WGS sequence"/>
</dbReference>
<evidence type="ECO:0000256" key="10">
    <source>
        <dbReference type="ARBA" id="ARBA00023049"/>
    </source>
</evidence>
<dbReference type="GO" id="GO:0005737">
    <property type="term" value="C:cytoplasm"/>
    <property type="evidence" value="ECO:0007669"/>
    <property type="project" value="TreeGrafter"/>
</dbReference>
<accession>A0A1X0NP64</accession>
<evidence type="ECO:0000256" key="14">
    <source>
        <dbReference type="ARBA" id="ARBA00023180"/>
    </source>
</evidence>
<dbReference type="EC" id="3.4.24.-" evidence="17"/>
<dbReference type="Gene3D" id="2.10.55.10">
    <property type="entry name" value="Leishmanolysin domain 3"/>
    <property type="match status" value="1"/>
</dbReference>
<feature type="compositionally biased region" description="Basic and acidic residues" evidence="18">
    <location>
        <begin position="688"/>
        <end position="708"/>
    </location>
</feature>
<evidence type="ECO:0000313" key="20">
    <source>
        <dbReference type="Proteomes" id="UP000192257"/>
    </source>
</evidence>
<comment type="cofactor">
    <cofactor evidence="16 17">
        <name>Zn(2+)</name>
        <dbReference type="ChEBI" id="CHEBI:29105"/>
    </cofactor>
    <text evidence="16 17">Binds 1 zinc ion per subunit.</text>
</comment>
<evidence type="ECO:0000256" key="1">
    <source>
        <dbReference type="ARBA" id="ARBA00001249"/>
    </source>
</evidence>
<evidence type="ECO:0000256" key="11">
    <source>
        <dbReference type="ARBA" id="ARBA00023136"/>
    </source>
</evidence>
<evidence type="ECO:0000256" key="4">
    <source>
        <dbReference type="ARBA" id="ARBA00022670"/>
    </source>
</evidence>
<feature type="compositionally biased region" description="Polar residues" evidence="18">
    <location>
        <begin position="765"/>
        <end position="803"/>
    </location>
</feature>
<dbReference type="Gene3D" id="3.90.132.10">
    <property type="entry name" value="Leishmanolysin , domain 2"/>
    <property type="match status" value="1"/>
</dbReference>
<keyword evidence="4 17" id="KW-0645">Protease</keyword>
<feature type="binding site" evidence="16">
    <location>
        <position position="227"/>
    </location>
    <ligand>
        <name>Zn(2+)</name>
        <dbReference type="ChEBI" id="CHEBI:29105"/>
        <note>catalytic</note>
    </ligand>
</feature>
<dbReference type="GO" id="GO:0046872">
    <property type="term" value="F:metal ion binding"/>
    <property type="evidence" value="ECO:0007669"/>
    <property type="project" value="UniProtKB-KW"/>
</dbReference>
<evidence type="ECO:0000256" key="2">
    <source>
        <dbReference type="ARBA" id="ARBA00004370"/>
    </source>
</evidence>
<evidence type="ECO:0000256" key="9">
    <source>
        <dbReference type="ARBA" id="ARBA00022889"/>
    </source>
</evidence>
<name>A0A1X0NP64_9TRYP</name>
<evidence type="ECO:0000256" key="8">
    <source>
        <dbReference type="ARBA" id="ARBA00022833"/>
    </source>
</evidence>
<feature type="binding site" evidence="16">
    <location>
        <position position="223"/>
    </location>
    <ligand>
        <name>Zn(2+)</name>
        <dbReference type="ChEBI" id="CHEBI:29105"/>
        <note>catalytic</note>
    </ligand>
</feature>
<dbReference type="VEuPathDB" id="TriTrypDB:TM35_000311060"/>
<evidence type="ECO:0000256" key="17">
    <source>
        <dbReference type="RuleBase" id="RU366077"/>
    </source>
</evidence>
<dbReference type="GO" id="GO:0016020">
    <property type="term" value="C:membrane"/>
    <property type="evidence" value="ECO:0007669"/>
    <property type="project" value="UniProtKB-SubCell"/>
</dbReference>
<feature type="region of interest" description="Disordered" evidence="18">
    <location>
        <begin position="552"/>
        <end position="571"/>
    </location>
</feature>
<evidence type="ECO:0000256" key="13">
    <source>
        <dbReference type="ARBA" id="ARBA00023157"/>
    </source>
</evidence>
<reference evidence="19 20" key="1">
    <citation type="submission" date="2017-03" db="EMBL/GenBank/DDBJ databases">
        <title>An alternative strategy for trypanosome survival in the mammalian bloodstream revealed through genome and transcriptome analysis of the ubiquitous bovine parasite Trypanosoma (Megatrypanum) theileri.</title>
        <authorList>
            <person name="Kelly S."/>
            <person name="Ivens A."/>
            <person name="Mott A."/>
            <person name="O'Neill E."/>
            <person name="Emms D."/>
            <person name="Macleod O."/>
            <person name="Voorheis P."/>
            <person name="Matthews J."/>
            <person name="Matthews K."/>
            <person name="Carrington M."/>
        </authorList>
    </citation>
    <scope>NUCLEOTIDE SEQUENCE [LARGE SCALE GENOMIC DNA]</scope>
    <source>
        <strain evidence="19">Edinburgh</strain>
    </source>
</reference>
<dbReference type="AlphaFoldDB" id="A0A1X0NP64"/>
<keyword evidence="13" id="KW-1015">Disulfide bond</keyword>
<evidence type="ECO:0000256" key="3">
    <source>
        <dbReference type="ARBA" id="ARBA00005860"/>
    </source>
</evidence>
<dbReference type="Pfam" id="PF01457">
    <property type="entry name" value="Peptidase_M8"/>
    <property type="match status" value="1"/>
</dbReference>